<dbReference type="NCBIfam" id="NF010588">
    <property type="entry name" value="PRK13981.1"/>
    <property type="match status" value="1"/>
</dbReference>
<dbReference type="PANTHER" id="PTHR23090:SF9">
    <property type="entry name" value="GLUTAMINE-DEPENDENT NAD(+) SYNTHETASE"/>
    <property type="match status" value="1"/>
</dbReference>
<feature type="binding site" evidence="7">
    <location>
        <position position="119"/>
    </location>
    <ligand>
        <name>L-glutamine</name>
        <dbReference type="ChEBI" id="CHEBI:58359"/>
    </ligand>
</feature>
<evidence type="ECO:0000256" key="5">
    <source>
        <dbReference type="ARBA" id="ARBA00022840"/>
    </source>
</evidence>
<dbReference type="GO" id="GO:0005737">
    <property type="term" value="C:cytoplasm"/>
    <property type="evidence" value="ECO:0007669"/>
    <property type="project" value="InterPro"/>
</dbReference>
<dbReference type="NCBIfam" id="TIGR00552">
    <property type="entry name" value="nadE"/>
    <property type="match status" value="1"/>
</dbReference>
<evidence type="ECO:0000313" key="13">
    <source>
        <dbReference type="Proteomes" id="UP000000503"/>
    </source>
</evidence>
<feature type="binding site" evidence="7">
    <location>
        <position position="399"/>
    </location>
    <ligand>
        <name>deamido-NAD(+)</name>
        <dbReference type="ChEBI" id="CHEBI:58437"/>
        <note>ligand shared between two neighboring subunits</note>
    </ligand>
</feature>
<evidence type="ECO:0000256" key="3">
    <source>
        <dbReference type="ARBA" id="ARBA00022598"/>
    </source>
</evidence>
<dbReference type="Gene3D" id="3.60.110.10">
    <property type="entry name" value="Carbon-nitrogen hydrolase"/>
    <property type="match status" value="1"/>
</dbReference>
<dbReference type="GO" id="GO:0008795">
    <property type="term" value="F:NAD+ synthase activity"/>
    <property type="evidence" value="ECO:0007669"/>
    <property type="project" value="UniProtKB-UniRule"/>
</dbReference>
<evidence type="ECO:0000256" key="7">
    <source>
        <dbReference type="HAMAP-Rule" id="MF_02090"/>
    </source>
</evidence>
<dbReference type="PIRSF" id="PIRSF006630">
    <property type="entry name" value="NADS_GAT"/>
    <property type="match status" value="1"/>
</dbReference>
<dbReference type="OrthoDB" id="9803818at2"/>
<dbReference type="PANTHER" id="PTHR23090">
    <property type="entry name" value="NH 3 /GLUTAMINE-DEPENDENT NAD + SYNTHETASE"/>
    <property type="match status" value="1"/>
</dbReference>
<name>F8F464_GRAC1</name>
<feature type="domain" description="CN hydrolase" evidence="11">
    <location>
        <begin position="1"/>
        <end position="269"/>
    </location>
</feature>
<dbReference type="eggNOG" id="COG0388">
    <property type="taxonomic scope" value="Bacteria"/>
</dbReference>
<evidence type="ECO:0000259" key="11">
    <source>
        <dbReference type="PROSITE" id="PS50263"/>
    </source>
</evidence>
<dbReference type="InterPro" id="IPR036526">
    <property type="entry name" value="C-N_Hydrolase_sf"/>
</dbReference>
<feature type="binding site" evidence="7">
    <location>
        <position position="428"/>
    </location>
    <ligand>
        <name>deamido-NAD(+)</name>
        <dbReference type="ChEBI" id="CHEBI:58437"/>
        <note>ligand shared between two neighboring subunits</note>
    </ligand>
</feature>
<comment type="similarity">
    <text evidence="2 7 8">In the C-terminal section; belongs to the NAD synthetase family.</text>
</comment>
<organism evidence="12 13">
    <name type="scientific">Gracilinema caldarium (strain ATCC 51460 / DSM 7334 / H1)</name>
    <name type="common">Treponema caldarium</name>
    <dbReference type="NCBI Taxonomy" id="744872"/>
    <lineage>
        <taxon>Bacteria</taxon>
        <taxon>Pseudomonadati</taxon>
        <taxon>Spirochaetota</taxon>
        <taxon>Spirochaetia</taxon>
        <taxon>Spirochaetales</taxon>
        <taxon>Breznakiellaceae</taxon>
        <taxon>Gracilinema</taxon>
    </lineage>
</organism>
<dbReference type="KEGG" id="scd:Spica_2401"/>
<dbReference type="CDD" id="cd07570">
    <property type="entry name" value="GAT_Gln-NAD-synth"/>
    <property type="match status" value="1"/>
</dbReference>
<evidence type="ECO:0000256" key="4">
    <source>
        <dbReference type="ARBA" id="ARBA00022741"/>
    </source>
</evidence>
<proteinExistence type="inferred from homology"/>
<dbReference type="EMBL" id="CP002868">
    <property type="protein sequence ID" value="AEJ20511.1"/>
    <property type="molecule type" value="Genomic_DNA"/>
</dbReference>
<reference evidence="13" key="1">
    <citation type="journal article" date="2013" name="Stand. Genomic Sci.">
        <title>Genome sequence of the thermophilic fresh-water bacterium Spirochaeta caldaria type strain (H1(T)), reclassification of Spirochaeta caldaria, Spirochaeta stenostrepta, and Spirochaeta zuelzerae in the genus Treponema as Treponema caldaria comb. nov., Treponema stenostrepta comb. nov., and Treponema zuelzerae comb. nov., and emendation of the genus Treponema.</title>
        <authorList>
            <person name="Abt B."/>
            <person name="Goker M."/>
            <person name="Scheuner C."/>
            <person name="Han C."/>
            <person name="Lu M."/>
            <person name="Misra M."/>
            <person name="Lapidus A."/>
            <person name="Nolan M."/>
            <person name="Lucas S."/>
            <person name="Hammon N."/>
            <person name="Deshpande S."/>
            <person name="Cheng J.F."/>
            <person name="Tapia R."/>
            <person name="Goodwin L.A."/>
            <person name="Pitluck S."/>
            <person name="Liolios K."/>
            <person name="Pagani I."/>
            <person name="Ivanova N."/>
            <person name="Mavromatis K."/>
            <person name="Mikhailova N."/>
            <person name="Huntemann M."/>
            <person name="Pati A."/>
            <person name="Chen A."/>
            <person name="Palaniappan K."/>
            <person name="Land M."/>
            <person name="Hauser L."/>
            <person name="Jeffries C.D."/>
            <person name="Rohde M."/>
            <person name="Spring S."/>
            <person name="Gronow S."/>
            <person name="Detter J.C."/>
            <person name="Bristow J."/>
            <person name="Eisen J.A."/>
            <person name="Markowitz V."/>
            <person name="Hugenholtz P."/>
            <person name="Kyrpides N.C."/>
            <person name="Woyke T."/>
            <person name="Klenk H.P."/>
        </authorList>
    </citation>
    <scope>NUCLEOTIDE SEQUENCE</scope>
    <source>
        <strain evidence="13">ATCC 51460 / DSM 7334 / H1</strain>
    </source>
</reference>
<feature type="binding site" evidence="7">
    <location>
        <position position="190"/>
    </location>
    <ligand>
        <name>L-glutamine</name>
        <dbReference type="ChEBI" id="CHEBI:58359"/>
    </ligand>
</feature>
<keyword evidence="4 7" id="KW-0547">Nucleotide-binding</keyword>
<keyword evidence="5 7" id="KW-0067">ATP-binding</keyword>
<gene>
    <name evidence="7" type="primary">nadE</name>
    <name evidence="12" type="ordered locus">Spica_2401</name>
</gene>
<dbReference type="SUPFAM" id="SSF52402">
    <property type="entry name" value="Adenine nucleotide alpha hydrolases-like"/>
    <property type="match status" value="1"/>
</dbReference>
<dbReference type="RefSeq" id="WP_013969792.1">
    <property type="nucleotide sequence ID" value="NC_015732.1"/>
</dbReference>
<protein>
    <recommendedName>
        <fullName evidence="7 8">Glutamine-dependent NAD(+) synthetase</fullName>
        <ecNumber evidence="7 8">6.3.5.1</ecNumber>
    </recommendedName>
    <alternativeName>
        <fullName evidence="7 8">NAD(+) synthase [glutamine-hydrolyzing]</fullName>
    </alternativeName>
</protein>
<dbReference type="GO" id="GO:0005524">
    <property type="term" value="F:ATP binding"/>
    <property type="evidence" value="ECO:0007669"/>
    <property type="project" value="UniProtKB-UniRule"/>
</dbReference>
<dbReference type="HAMAP" id="MF_02090">
    <property type="entry name" value="NadE_glutamine_dep"/>
    <property type="match status" value="1"/>
</dbReference>
<comment type="pathway">
    <text evidence="1 7 8">Cofactor biosynthesis; NAD(+) biosynthesis; NAD(+) from deamido-NAD(+) (L-Gln route): step 1/1.</text>
</comment>
<evidence type="ECO:0000256" key="8">
    <source>
        <dbReference type="PIRNR" id="PIRNR006630"/>
    </source>
</evidence>
<evidence type="ECO:0000256" key="10">
    <source>
        <dbReference type="RuleBase" id="RU003811"/>
    </source>
</evidence>
<dbReference type="eggNOG" id="COG0171">
    <property type="taxonomic scope" value="Bacteria"/>
</dbReference>
<dbReference type="PROSITE" id="PS50263">
    <property type="entry name" value="CN_HYDROLASE"/>
    <property type="match status" value="1"/>
</dbReference>
<accession>F8F464</accession>
<dbReference type="AlphaFoldDB" id="F8F464"/>
<feature type="binding site" evidence="7">
    <location>
        <position position="544"/>
    </location>
    <ligand>
        <name>deamido-NAD(+)</name>
        <dbReference type="ChEBI" id="CHEBI:58437"/>
        <note>ligand shared between two neighboring subunits</note>
    </ligand>
</feature>
<keyword evidence="3 7" id="KW-0436">Ligase</keyword>
<feature type="binding site" evidence="7">
    <location>
        <begin position="316"/>
        <end position="323"/>
    </location>
    <ligand>
        <name>ATP</name>
        <dbReference type="ChEBI" id="CHEBI:30616"/>
    </ligand>
</feature>
<sequence length="574" mass="63752">MRIAIAQIDSIIGDFEGNTNKVISFTREAQKQGADVVFFPELVLCGYPPMDLLDQDSFTEGSIRALRQLQRELPEGITVGVGYVSRNRSGRGKLLSNNFGIIQNGQVIFEQEKTLLPTYDVFDEARYFESAEERNIFTFKGNRIGIAICEDMWRESTTATHYPVDPIRELLDKGASILVVPSASPYYAYKMEQRLALAEKISRRGTVPIVYINAVGANDSIIFDGRSFVMEPGVGAGETAPRLTAMAKGFEEDLLFWDTEGIHQSDTPLRSLHGTLGIGRPGLVTTAEELDTIEKALVLGIRGYMQKCGFKRAHVGLSGGIDSALVAYLAVQAIGPEQVRCFGLPSRFSSQGSKDDAQELARNLGCRYDMLPIEPAFEAYLNTLGPVFEGRPFDLAEENLQARIRGTLLMAYSNKFDSMLLTTGNKSELAMGYCTLYGDMAGALAPIGDLFKMEVFALCRRINQREIEAGRKPIIPEVILTKPPSAELRPNQTDQDSLPPYEELDEVLNLYLLDNLSKPEIVQLGWSEELVTRIIRTVAKAEYKRRQAPPVLKVSQRAFGMGRRMPIARSIYEG</sequence>
<dbReference type="HOGENOM" id="CLU_022313_2_0_12"/>
<dbReference type="GO" id="GO:0009435">
    <property type="term" value="P:NAD+ biosynthetic process"/>
    <property type="evidence" value="ECO:0007669"/>
    <property type="project" value="UniProtKB-UniRule"/>
</dbReference>
<dbReference type="GO" id="GO:0000257">
    <property type="term" value="F:nitrilase activity"/>
    <property type="evidence" value="ECO:0007669"/>
    <property type="project" value="UniProtKB-ARBA"/>
</dbReference>
<keyword evidence="6 7" id="KW-0520">NAD</keyword>
<comment type="function">
    <text evidence="7">Catalyzes the ATP-dependent amidation of deamido-NAD to form NAD. Uses L-glutamine as a nitrogen source.</text>
</comment>
<dbReference type="STRING" id="744872.Spica_2401"/>
<dbReference type="GO" id="GO:0004359">
    <property type="term" value="F:glutaminase activity"/>
    <property type="evidence" value="ECO:0007669"/>
    <property type="project" value="InterPro"/>
</dbReference>
<feature type="active site" description="Proton acceptor" evidence="9">
    <location>
        <position position="41"/>
    </location>
</feature>
<evidence type="ECO:0000313" key="12">
    <source>
        <dbReference type="EMBL" id="AEJ20511.1"/>
    </source>
</evidence>
<dbReference type="Pfam" id="PF02540">
    <property type="entry name" value="NAD_synthase"/>
    <property type="match status" value="1"/>
</dbReference>
<evidence type="ECO:0000256" key="1">
    <source>
        <dbReference type="ARBA" id="ARBA00005188"/>
    </source>
</evidence>
<dbReference type="InterPro" id="IPR022310">
    <property type="entry name" value="NAD/GMP_synthase"/>
</dbReference>
<keyword evidence="13" id="KW-1185">Reference proteome</keyword>
<feature type="active site" description="For glutaminase activity" evidence="7">
    <location>
        <position position="113"/>
    </location>
</feature>
<feature type="binding site" evidence="7">
    <location>
        <position position="423"/>
    </location>
    <ligand>
        <name>ATP</name>
        <dbReference type="ChEBI" id="CHEBI:30616"/>
    </ligand>
</feature>
<dbReference type="FunFam" id="3.40.50.620:FF:000106">
    <property type="entry name" value="Glutamine-dependent NAD(+) synthetase"/>
    <property type="match status" value="1"/>
</dbReference>
<comment type="similarity">
    <text evidence="10">Belongs to the NAD synthetase family.</text>
</comment>
<dbReference type="EC" id="6.3.5.1" evidence="7 8"/>
<dbReference type="InterPro" id="IPR000132">
    <property type="entry name" value="Nitrilase/CN_hydratase_CS"/>
</dbReference>
<comment type="catalytic activity">
    <reaction evidence="7 8">
        <text>deamido-NAD(+) + L-glutamine + ATP + H2O = L-glutamate + AMP + diphosphate + NAD(+) + H(+)</text>
        <dbReference type="Rhea" id="RHEA:24384"/>
        <dbReference type="ChEBI" id="CHEBI:15377"/>
        <dbReference type="ChEBI" id="CHEBI:15378"/>
        <dbReference type="ChEBI" id="CHEBI:29985"/>
        <dbReference type="ChEBI" id="CHEBI:30616"/>
        <dbReference type="ChEBI" id="CHEBI:33019"/>
        <dbReference type="ChEBI" id="CHEBI:57540"/>
        <dbReference type="ChEBI" id="CHEBI:58359"/>
        <dbReference type="ChEBI" id="CHEBI:58437"/>
        <dbReference type="ChEBI" id="CHEBI:456215"/>
        <dbReference type="EC" id="6.3.5.1"/>
    </reaction>
</comment>
<dbReference type="SUPFAM" id="SSF56317">
    <property type="entry name" value="Carbon-nitrogen hydrolase"/>
    <property type="match status" value="1"/>
</dbReference>
<dbReference type="InterPro" id="IPR014445">
    <property type="entry name" value="Gln-dep_NAD_synthase"/>
</dbReference>
<feature type="binding site" evidence="7">
    <location>
        <position position="184"/>
    </location>
    <ligand>
        <name>L-glutamine</name>
        <dbReference type="ChEBI" id="CHEBI:58359"/>
    </ligand>
</feature>
<dbReference type="GO" id="GO:0003952">
    <property type="term" value="F:NAD+ synthase (glutamine-hydrolyzing) activity"/>
    <property type="evidence" value="ECO:0007669"/>
    <property type="project" value="UniProtKB-UniRule"/>
</dbReference>
<dbReference type="InterPro" id="IPR014729">
    <property type="entry name" value="Rossmann-like_a/b/a_fold"/>
</dbReference>
<feature type="active site" description="Proton acceptor; for glutaminase activity" evidence="7">
    <location>
        <position position="41"/>
    </location>
</feature>
<dbReference type="Proteomes" id="UP000000503">
    <property type="component" value="Chromosome"/>
</dbReference>
<dbReference type="Gene3D" id="3.40.50.620">
    <property type="entry name" value="HUPs"/>
    <property type="match status" value="1"/>
</dbReference>
<dbReference type="UniPathway" id="UPA00253">
    <property type="reaction ID" value="UER00334"/>
</dbReference>
<comment type="caution">
    <text evidence="7">Lacks conserved residue(s) required for the propagation of feature annotation.</text>
</comment>
<dbReference type="PROSITE" id="PS00920">
    <property type="entry name" value="NITRIL_CHT_1"/>
    <property type="match status" value="1"/>
</dbReference>
<evidence type="ECO:0000256" key="9">
    <source>
        <dbReference type="PROSITE-ProRule" id="PRU10139"/>
    </source>
</evidence>
<evidence type="ECO:0000256" key="6">
    <source>
        <dbReference type="ARBA" id="ARBA00023027"/>
    </source>
</evidence>
<dbReference type="InterPro" id="IPR003010">
    <property type="entry name" value="C-N_Hydrolase"/>
</dbReference>
<evidence type="ECO:0000256" key="2">
    <source>
        <dbReference type="ARBA" id="ARBA00007145"/>
    </source>
</evidence>
<dbReference type="CDD" id="cd00553">
    <property type="entry name" value="NAD_synthase"/>
    <property type="match status" value="1"/>
</dbReference>
<dbReference type="Pfam" id="PF00795">
    <property type="entry name" value="CN_hydrolase"/>
    <property type="match status" value="1"/>
</dbReference>
<feature type="active site" description="Nucleophile; for glutaminase activity" evidence="7">
    <location>
        <position position="149"/>
    </location>
</feature>
<dbReference type="InterPro" id="IPR003694">
    <property type="entry name" value="NAD_synthase"/>
</dbReference>